<dbReference type="InterPro" id="IPR013625">
    <property type="entry name" value="PTB"/>
</dbReference>
<dbReference type="InterPro" id="IPR033928">
    <property type="entry name" value="EPS8_PTB"/>
</dbReference>
<feature type="domain" description="PID" evidence="1">
    <location>
        <begin position="5"/>
        <end position="136"/>
    </location>
</feature>
<proteinExistence type="predicted"/>
<dbReference type="Ensembl" id="ENSANIT00000025524.1">
    <property type="protein sequence ID" value="ENSANIP00000024696.1"/>
    <property type="gene ID" value="ENSANIG00000016706.1"/>
</dbReference>
<dbReference type="SUPFAM" id="SSF50729">
    <property type="entry name" value="PH domain-like"/>
    <property type="match status" value="1"/>
</dbReference>
<dbReference type="CDD" id="cd01210">
    <property type="entry name" value="PTB_EPS8"/>
    <property type="match status" value="1"/>
</dbReference>
<dbReference type="GO" id="GO:0031982">
    <property type="term" value="C:vesicle"/>
    <property type="evidence" value="ECO:0007669"/>
    <property type="project" value="TreeGrafter"/>
</dbReference>
<sequence>IPERCQNMPSSLAHLTTFVLDRKEAMITVDDGIRKLKLLDAKGKVWTQDMILQVDDKAVSLVDLESKNELENFPLSTIQHCQAVMNACNYNSILALVCKEPTQNKPDLHLFQCDEIKIMKRKILLAGGAKQRKRLFTSD</sequence>
<dbReference type="AlphaFoldDB" id="A0A8B9NLN2"/>
<accession>A0A8B9NLN2</accession>
<dbReference type="InterPro" id="IPR011993">
    <property type="entry name" value="PH-like_dom_sf"/>
</dbReference>
<dbReference type="Pfam" id="PF08416">
    <property type="entry name" value="PTB"/>
    <property type="match status" value="1"/>
</dbReference>
<reference evidence="2" key="2">
    <citation type="submission" date="2025-09" db="UniProtKB">
        <authorList>
            <consortium name="Ensembl"/>
        </authorList>
    </citation>
    <scope>IDENTIFICATION</scope>
</reference>
<dbReference type="GO" id="GO:0003779">
    <property type="term" value="F:actin binding"/>
    <property type="evidence" value="ECO:0007669"/>
    <property type="project" value="TreeGrafter"/>
</dbReference>
<dbReference type="Proteomes" id="UP000694541">
    <property type="component" value="Unplaced"/>
</dbReference>
<dbReference type="Gene3D" id="2.30.29.30">
    <property type="entry name" value="Pleckstrin-homology domain (PH domain)/Phosphotyrosine-binding domain (PTB)"/>
    <property type="match status" value="1"/>
</dbReference>
<dbReference type="PANTHER" id="PTHR12287">
    <property type="entry name" value="EPIDERMAL GROWTH FACTOR RECEPTOR KINASE SUBSTRATE EPS8-RELATED PROTEIN"/>
    <property type="match status" value="1"/>
</dbReference>
<reference evidence="2" key="1">
    <citation type="submission" date="2025-08" db="UniProtKB">
        <authorList>
            <consortium name="Ensembl"/>
        </authorList>
    </citation>
    <scope>IDENTIFICATION</scope>
</reference>
<dbReference type="GO" id="GO:0035023">
    <property type="term" value="P:regulation of Rho protein signal transduction"/>
    <property type="evidence" value="ECO:0007669"/>
    <property type="project" value="TreeGrafter"/>
</dbReference>
<name>A0A8B9NLN2_9AVES</name>
<protein>
    <recommendedName>
        <fullName evidence="1">PID domain-containing protein</fullName>
    </recommendedName>
</protein>
<evidence type="ECO:0000313" key="2">
    <source>
        <dbReference type="Ensembl" id="ENSANIP00000024696.1"/>
    </source>
</evidence>
<dbReference type="GO" id="GO:1900029">
    <property type="term" value="P:positive regulation of ruffle assembly"/>
    <property type="evidence" value="ECO:0007669"/>
    <property type="project" value="TreeGrafter"/>
</dbReference>
<dbReference type="InterPro" id="IPR006020">
    <property type="entry name" value="PTB/PI_dom"/>
</dbReference>
<dbReference type="PANTHER" id="PTHR12287:SF21">
    <property type="entry name" value="EPIDERMAL GROWTH FACTOR RECEPTOR KINASE SUBSTRATE 8"/>
    <property type="match status" value="1"/>
</dbReference>
<evidence type="ECO:0000259" key="1">
    <source>
        <dbReference type="SMART" id="SM00462"/>
    </source>
</evidence>
<keyword evidence="3" id="KW-1185">Reference proteome</keyword>
<evidence type="ECO:0000313" key="3">
    <source>
        <dbReference type="Proteomes" id="UP000694541"/>
    </source>
</evidence>
<organism evidence="2 3">
    <name type="scientific">Accipiter nisus</name>
    <name type="common">Eurasian sparrowhawk</name>
    <dbReference type="NCBI Taxonomy" id="211598"/>
    <lineage>
        <taxon>Eukaryota</taxon>
        <taxon>Metazoa</taxon>
        <taxon>Chordata</taxon>
        <taxon>Craniata</taxon>
        <taxon>Vertebrata</taxon>
        <taxon>Euteleostomi</taxon>
        <taxon>Archelosauria</taxon>
        <taxon>Archosauria</taxon>
        <taxon>Dinosauria</taxon>
        <taxon>Saurischia</taxon>
        <taxon>Theropoda</taxon>
        <taxon>Coelurosauria</taxon>
        <taxon>Aves</taxon>
        <taxon>Neognathae</taxon>
        <taxon>Neoaves</taxon>
        <taxon>Telluraves</taxon>
        <taxon>Accipitrimorphae</taxon>
        <taxon>Accipitriformes</taxon>
        <taxon>Accipitridae</taxon>
        <taxon>Accipitrinae</taxon>
        <taxon>Accipiter</taxon>
    </lineage>
</organism>
<dbReference type="GO" id="GO:0032587">
    <property type="term" value="C:ruffle membrane"/>
    <property type="evidence" value="ECO:0007669"/>
    <property type="project" value="TreeGrafter"/>
</dbReference>
<dbReference type="GO" id="GO:0007266">
    <property type="term" value="P:Rho protein signal transduction"/>
    <property type="evidence" value="ECO:0007669"/>
    <property type="project" value="TreeGrafter"/>
</dbReference>
<dbReference type="SMART" id="SM00462">
    <property type="entry name" value="PTB"/>
    <property type="match status" value="1"/>
</dbReference>
<dbReference type="InterPro" id="IPR039801">
    <property type="entry name" value="EPS8-like"/>
</dbReference>